<gene>
    <name evidence="2" type="ORF">ADEAN_000222000</name>
</gene>
<organism evidence="2 3">
    <name type="scientific">Angomonas deanei</name>
    <dbReference type="NCBI Taxonomy" id="59799"/>
    <lineage>
        <taxon>Eukaryota</taxon>
        <taxon>Discoba</taxon>
        <taxon>Euglenozoa</taxon>
        <taxon>Kinetoplastea</taxon>
        <taxon>Metakinetoplastina</taxon>
        <taxon>Trypanosomatida</taxon>
        <taxon>Trypanosomatidae</taxon>
        <taxon>Strigomonadinae</taxon>
        <taxon>Angomonas</taxon>
    </lineage>
</organism>
<feature type="compositionally biased region" description="Basic and acidic residues" evidence="1">
    <location>
        <begin position="215"/>
        <end position="225"/>
    </location>
</feature>
<protein>
    <submittedName>
        <fullName evidence="2">Uncharacterized protein</fullName>
    </submittedName>
</protein>
<evidence type="ECO:0000313" key="3">
    <source>
        <dbReference type="Proteomes" id="UP000515908"/>
    </source>
</evidence>
<feature type="region of interest" description="Disordered" evidence="1">
    <location>
        <begin position="395"/>
        <end position="416"/>
    </location>
</feature>
<dbReference type="EMBL" id="LR877148">
    <property type="protein sequence ID" value="CAD2214769.1"/>
    <property type="molecule type" value="Genomic_DNA"/>
</dbReference>
<feature type="region of interest" description="Disordered" evidence="1">
    <location>
        <begin position="161"/>
        <end position="239"/>
    </location>
</feature>
<evidence type="ECO:0000313" key="2">
    <source>
        <dbReference type="EMBL" id="CAD2214769.1"/>
    </source>
</evidence>
<keyword evidence="3" id="KW-1185">Reference proteome</keyword>
<proteinExistence type="predicted"/>
<sequence length="445" mass="48342">MSASPIDQIAHLCGERVYLTVSEAASVLQLPSDDVCGLFQQLQKTCNDADLLYSVVNGHTVKLSATPEDGSNATLFAVRKKGAQGNGSTTGFLYKVGNLVQQAHSLKTREQMIAEATVAAADVKPELKPSPPVKVEEKVNVKPEPPIKKEVPTVAVVAPPTVVKQEEEPQKPVSPPLAAPPAASTNPAPVSTEQEKLPTPQKQTTLFGAAPVKRPRVDDPADEKKKVRKVKERKAVPTNNLAKLAKASTQKRKVNEDHENLFDEVDSRSFTNSVHAESEASNGSALDVNCTVTDEITLCDDAPPLAFCEQKETPNPADNDKASHAPVCVSQQQLKNFFSSDLLAFQKNYVKEVQTETTVTDGEYVCRDVNVYRCRATDAVISEEEYRKRMAKVVSEEQTKRDSQGSALKDSPPAAAKAKPLLKVAKVVKEEKPVAATKTLFSYFK</sequence>
<dbReference type="AlphaFoldDB" id="A0A7G2C589"/>
<evidence type="ECO:0000256" key="1">
    <source>
        <dbReference type="SAM" id="MobiDB-lite"/>
    </source>
</evidence>
<name>A0A7G2C589_9TRYP</name>
<accession>A0A7G2C589</accession>
<feature type="compositionally biased region" description="Low complexity" evidence="1">
    <location>
        <begin position="180"/>
        <end position="192"/>
    </location>
</feature>
<dbReference type="VEuPathDB" id="TriTrypDB:ADEAN_000222000"/>
<dbReference type="Proteomes" id="UP000515908">
    <property type="component" value="Chromosome 04"/>
</dbReference>
<reference evidence="2 3" key="1">
    <citation type="submission" date="2020-08" db="EMBL/GenBank/DDBJ databases">
        <authorList>
            <person name="Newling K."/>
            <person name="Davey J."/>
            <person name="Forrester S."/>
        </authorList>
    </citation>
    <scope>NUCLEOTIDE SEQUENCE [LARGE SCALE GENOMIC DNA]</scope>
    <source>
        <strain evidence="3">Crithidia deanei Carvalho (ATCC PRA-265)</strain>
    </source>
</reference>